<dbReference type="Pfam" id="PF19031">
    <property type="entry name" value="Intu_longin_1"/>
    <property type="match status" value="1"/>
</dbReference>
<feature type="domain" description="CCZ1/INTU/HSP4 first Longin" evidence="3">
    <location>
        <begin position="15"/>
        <end position="124"/>
    </location>
</feature>
<feature type="compositionally biased region" description="Basic and acidic residues" evidence="2">
    <location>
        <begin position="575"/>
        <end position="585"/>
    </location>
</feature>
<dbReference type="Proteomes" id="UP000007752">
    <property type="component" value="Chromosome 8"/>
</dbReference>
<dbReference type="AlphaFoldDB" id="B9G104"/>
<evidence type="ECO:0000313" key="4">
    <source>
        <dbReference type="EMBL" id="EEE68721.1"/>
    </source>
</evidence>
<reference evidence="4" key="2">
    <citation type="submission" date="2008-12" db="EMBL/GenBank/DDBJ databases">
        <title>Improved gene annotation of the rice (Oryza sativa) genomes.</title>
        <authorList>
            <person name="Wang J."/>
            <person name="Li R."/>
            <person name="Fan W."/>
            <person name="Huang Q."/>
            <person name="Zhang J."/>
            <person name="Zhou Y."/>
            <person name="Hu Y."/>
            <person name="Zi S."/>
            <person name="Li J."/>
            <person name="Ni P."/>
            <person name="Zheng H."/>
            <person name="Zhang Y."/>
            <person name="Zhao M."/>
            <person name="Hao Q."/>
            <person name="McDermott J."/>
            <person name="Samudrala R."/>
            <person name="Kristiansen K."/>
            <person name="Wong G.K.-S."/>
        </authorList>
    </citation>
    <scope>NUCLEOTIDE SEQUENCE</scope>
</reference>
<feature type="compositionally biased region" description="Polar residues" evidence="2">
    <location>
        <begin position="260"/>
        <end position="269"/>
    </location>
</feature>
<dbReference type="Gene3D" id="3.90.260.10">
    <property type="entry name" value="Transglutaminase-like"/>
    <property type="match status" value="1"/>
</dbReference>
<feature type="region of interest" description="Disordered" evidence="2">
    <location>
        <begin position="572"/>
        <end position="591"/>
    </location>
</feature>
<dbReference type="InterPro" id="IPR038765">
    <property type="entry name" value="Papain-like_cys_pep_sf"/>
</dbReference>
<feature type="region of interest" description="Disordered" evidence="2">
    <location>
        <begin position="255"/>
        <end position="275"/>
    </location>
</feature>
<reference evidence="4" key="1">
    <citation type="journal article" date="2005" name="PLoS Biol.">
        <title>The genomes of Oryza sativa: a history of duplications.</title>
        <authorList>
            <person name="Yu J."/>
            <person name="Wang J."/>
            <person name="Lin W."/>
            <person name="Li S."/>
            <person name="Li H."/>
            <person name="Zhou J."/>
            <person name="Ni P."/>
            <person name="Dong W."/>
            <person name="Hu S."/>
            <person name="Zeng C."/>
            <person name="Zhang J."/>
            <person name="Zhang Y."/>
            <person name="Li R."/>
            <person name="Xu Z."/>
            <person name="Li S."/>
            <person name="Li X."/>
            <person name="Zheng H."/>
            <person name="Cong L."/>
            <person name="Lin L."/>
            <person name="Yin J."/>
            <person name="Geng J."/>
            <person name="Li G."/>
            <person name="Shi J."/>
            <person name="Liu J."/>
            <person name="Lv H."/>
            <person name="Li J."/>
            <person name="Wang J."/>
            <person name="Deng Y."/>
            <person name="Ran L."/>
            <person name="Shi X."/>
            <person name="Wang X."/>
            <person name="Wu Q."/>
            <person name="Li C."/>
            <person name="Ren X."/>
            <person name="Wang J."/>
            <person name="Wang X."/>
            <person name="Li D."/>
            <person name="Liu D."/>
            <person name="Zhang X."/>
            <person name="Ji Z."/>
            <person name="Zhao W."/>
            <person name="Sun Y."/>
            <person name="Zhang Z."/>
            <person name="Bao J."/>
            <person name="Han Y."/>
            <person name="Dong L."/>
            <person name="Ji J."/>
            <person name="Chen P."/>
            <person name="Wu S."/>
            <person name="Liu J."/>
            <person name="Xiao Y."/>
            <person name="Bu D."/>
            <person name="Tan J."/>
            <person name="Yang L."/>
            <person name="Ye C."/>
            <person name="Zhang J."/>
            <person name="Xu J."/>
            <person name="Zhou Y."/>
            <person name="Yu Y."/>
            <person name="Zhang B."/>
            <person name="Zhuang S."/>
            <person name="Wei H."/>
            <person name="Liu B."/>
            <person name="Lei M."/>
            <person name="Yu H."/>
            <person name="Li Y."/>
            <person name="Xu H."/>
            <person name="Wei S."/>
            <person name="He X."/>
            <person name="Fang L."/>
            <person name="Zhang Z."/>
            <person name="Zhang Y."/>
            <person name="Huang X."/>
            <person name="Su Z."/>
            <person name="Tong W."/>
            <person name="Li J."/>
            <person name="Tong Z."/>
            <person name="Li S."/>
            <person name="Ye J."/>
            <person name="Wang L."/>
            <person name="Fang L."/>
            <person name="Lei T."/>
            <person name="Chen C."/>
            <person name="Chen H."/>
            <person name="Xu Z."/>
            <person name="Li H."/>
            <person name="Huang H."/>
            <person name="Zhang F."/>
            <person name="Xu H."/>
            <person name="Li N."/>
            <person name="Zhao C."/>
            <person name="Li S."/>
            <person name="Dong L."/>
            <person name="Huang Y."/>
            <person name="Li L."/>
            <person name="Xi Y."/>
            <person name="Qi Q."/>
            <person name="Li W."/>
            <person name="Zhang B."/>
            <person name="Hu W."/>
            <person name="Zhang Y."/>
            <person name="Tian X."/>
            <person name="Jiao Y."/>
            <person name="Liang X."/>
            <person name="Jin J."/>
            <person name="Gao L."/>
            <person name="Zheng W."/>
            <person name="Hao B."/>
            <person name="Liu S."/>
            <person name="Wang W."/>
            <person name="Yuan L."/>
            <person name="Cao M."/>
            <person name="McDermott J."/>
            <person name="Samudrala R."/>
            <person name="Wang J."/>
            <person name="Wong G.K."/>
            <person name="Yang H."/>
        </authorList>
    </citation>
    <scope>NUCLEOTIDE SEQUENCE [LARGE SCALE GENOMIC DNA]</scope>
</reference>
<protein>
    <recommendedName>
        <fullName evidence="3">CCZ1/INTU/HSP4 first Longin domain-containing protein</fullName>
    </recommendedName>
</protein>
<organism evidence="4">
    <name type="scientific">Oryza sativa subsp. japonica</name>
    <name type="common">Rice</name>
    <dbReference type="NCBI Taxonomy" id="39947"/>
    <lineage>
        <taxon>Eukaryota</taxon>
        <taxon>Viridiplantae</taxon>
        <taxon>Streptophyta</taxon>
        <taxon>Embryophyta</taxon>
        <taxon>Tracheophyta</taxon>
        <taxon>Spermatophyta</taxon>
        <taxon>Magnoliopsida</taxon>
        <taxon>Liliopsida</taxon>
        <taxon>Poales</taxon>
        <taxon>Poaceae</taxon>
        <taxon>BOP clade</taxon>
        <taxon>Oryzoideae</taxon>
        <taxon>Oryzeae</taxon>
        <taxon>Oryzinae</taxon>
        <taxon>Oryza</taxon>
        <taxon>Oryza sativa</taxon>
    </lineage>
</organism>
<evidence type="ECO:0000259" key="3">
    <source>
        <dbReference type="Pfam" id="PF19031"/>
    </source>
</evidence>
<dbReference type="InterPro" id="IPR036985">
    <property type="entry name" value="Transglutaminase-like_sf"/>
</dbReference>
<evidence type="ECO:0000256" key="1">
    <source>
        <dbReference type="ARBA" id="ARBA00005352"/>
    </source>
</evidence>
<dbReference type="PANTHER" id="PTHR13056">
    <property type="entry name" value="VACUOLAR FUSION PROTEIN CCZ1 HOMOLOG-RELATED"/>
    <property type="match status" value="1"/>
</dbReference>
<accession>B9G104</accession>
<evidence type="ECO:0000256" key="2">
    <source>
        <dbReference type="SAM" id="MobiDB-lite"/>
    </source>
</evidence>
<dbReference type="SUPFAM" id="SSF54001">
    <property type="entry name" value="Cysteine proteinases"/>
    <property type="match status" value="1"/>
</dbReference>
<gene>
    <name evidence="4" type="ORF">OsJ_27385</name>
</gene>
<sequence>MGLSSAAAGEGPQLCVFDLRRGQQEGQELDKILFFHPTDCPILLQLSVIGLCEGIITFARIFSPDDDCEVIESEKHSHVFYQAEADIWMVLVVEKNKDIESTWRCGALQGILKEVHSLFTMFHGPIRTLLDRQPSAELARGHLRTFFTDYLSDFNAGKKIQLPTFRDCLKERGTVQMLTISREVALEVQSLTTVLGSCLGNVMCQSLVLFEDLLVSTTLPPDDTLNLYTYAILRLTPRALLSNATSWSYLRKGTSVHAGPTSSSSNGTASVERPLQREKLYKGKDGFVAAGSTTSEVRGAVAWVPILWFQQAEDRMHLCVYQHKNITILLLIPASSLINGDDGIAHVKRHLLENASQNIVTLELKLSRGWGGENAYHVGGYRYLLVDPDRKVSRASPPGKVTTLSKDSLLSLNRLREEIDLEKSRAKRSDSCHDKDFEVCIRAKNNAWVIAKVTRGRELYMALEKAGETLLYASTAIEKFSNRGKRRIRRGRCEGRWHASPSPEGFAGRGEREVARQGTSGSKCSLWLSAIVRHMFTLYDFKLAKLVEMESALEDKSKNVKVHAEGYDDAGMTRFGRDGSEKNSLEEEDPDAADMDWEEGIVFAAEHDECYSHELGETVTVEFTDLPSSTEKKTARRLTAEEKELAELVHRVHLLCLLARGRVIDKACNDPLIQASILSVLPQHVLRNSVDTPILKANELRSLVSWFHNTFSVIAQSDDKGSFKSNLAFALQSYVGTAEEVSSSP</sequence>
<dbReference type="EMBL" id="CM000145">
    <property type="protein sequence ID" value="EEE68721.1"/>
    <property type="molecule type" value="Genomic_DNA"/>
</dbReference>
<comment type="similarity">
    <text evidence="1">Belongs to the CCZ1 family.</text>
</comment>
<dbReference type="PANTHER" id="PTHR13056:SF0">
    <property type="entry name" value="VACUOLAR FUSION PROTEIN CCZ1 HOMOLOG-RELATED"/>
    <property type="match status" value="1"/>
</dbReference>
<dbReference type="InterPro" id="IPR013176">
    <property type="entry name" value="Ccz1"/>
</dbReference>
<dbReference type="GO" id="GO:0016192">
    <property type="term" value="P:vesicle-mediated transport"/>
    <property type="evidence" value="ECO:0007669"/>
    <property type="project" value="InterPro"/>
</dbReference>
<proteinExistence type="inferred from homology"/>
<dbReference type="InterPro" id="IPR043987">
    <property type="entry name" value="CCZ1/INTU/HSP4_longin_1"/>
</dbReference>
<dbReference type="GO" id="GO:0035658">
    <property type="term" value="C:Mon1-Ccz1 complex"/>
    <property type="evidence" value="ECO:0007669"/>
    <property type="project" value="InterPro"/>
</dbReference>
<name>B9G104_ORYSJ</name>